<comment type="similarity">
    <text evidence="2">Belongs to the FliN/MopA/SpaO family.</text>
</comment>
<comment type="subcellular location">
    <subcellularLocation>
        <location evidence="1">Cell membrane</location>
        <topology evidence="1">Peripheral membrane protein</topology>
        <orientation evidence="1">Cytoplasmic side</orientation>
    </subcellularLocation>
</comment>
<accession>A0ABW3ZQB5</accession>
<dbReference type="NCBIfam" id="NF005995">
    <property type="entry name" value="PRK08119.1"/>
    <property type="match status" value="1"/>
</dbReference>
<dbReference type="InterPro" id="IPR001543">
    <property type="entry name" value="FliN-like_C"/>
</dbReference>
<dbReference type="PRINTS" id="PR00956">
    <property type="entry name" value="FLGMOTORFLIN"/>
</dbReference>
<dbReference type="PANTHER" id="PTHR43484:SF1">
    <property type="entry name" value="FLAGELLAR MOTOR SWITCH PROTEIN FLIN"/>
    <property type="match status" value="1"/>
</dbReference>
<dbReference type="Pfam" id="PF04509">
    <property type="entry name" value="CheC"/>
    <property type="match status" value="2"/>
</dbReference>
<keyword evidence="6" id="KW-0472">Membrane</keyword>
<dbReference type="InterPro" id="IPR007597">
    <property type="entry name" value="CheC"/>
</dbReference>
<sequence>MNDGKLSQDEIDALLKVSSQEEEAESNTSELLSSVEKDTLGEIGNISFGSSATTLSTLLNQKVAITTPEVSIITKHDVDTLFELEQVRIYVDYSEGFNGRNILLMNSEDAAVIADIMLGGDGTSPDQVLQDIHLSAVQEVMNQMMGTAATSMSTVFEKRIDISPPAIKLETGEDVQNTDIISDEDDLVKVSFHLKVGNLIDSNIMQVIPLSFARTLVNQLTAPASTESRHESAVTTESDKPVEATDHEQEERTRENPQYLGNKVNHDSSSIQQAAFSDLEHAGFNQNEKRNLDMLLDIPLNVSVELGRTQRSIKDILELSAGSIVELDKLAGEPVDILVNQKLIAKGEVVVIDENFGVRVTDIVSQSDRLMKLK</sequence>
<dbReference type="Pfam" id="PF01052">
    <property type="entry name" value="FliMN_C"/>
    <property type="match status" value="1"/>
</dbReference>
<dbReference type="InterPro" id="IPR001172">
    <property type="entry name" value="FliN_T3SS_HrcQb"/>
</dbReference>
<evidence type="ECO:0000256" key="7">
    <source>
        <dbReference type="SAM" id="MobiDB-lite"/>
    </source>
</evidence>
<evidence type="ECO:0000256" key="5">
    <source>
        <dbReference type="ARBA" id="ARBA00022779"/>
    </source>
</evidence>
<organism evidence="10 11">
    <name type="scientific">Lentibacillus salinarum</name>
    <dbReference type="NCBI Taxonomy" id="446820"/>
    <lineage>
        <taxon>Bacteria</taxon>
        <taxon>Bacillati</taxon>
        <taxon>Bacillota</taxon>
        <taxon>Bacilli</taxon>
        <taxon>Bacillales</taxon>
        <taxon>Bacillaceae</taxon>
        <taxon>Lentibacillus</taxon>
    </lineage>
</organism>
<dbReference type="SUPFAM" id="SSF101801">
    <property type="entry name" value="Surface presentation of antigens (SPOA)"/>
    <property type="match status" value="1"/>
</dbReference>
<evidence type="ECO:0000313" key="11">
    <source>
        <dbReference type="Proteomes" id="UP001597178"/>
    </source>
</evidence>
<evidence type="ECO:0000259" key="9">
    <source>
        <dbReference type="Pfam" id="PF04509"/>
    </source>
</evidence>
<dbReference type="EMBL" id="JBHTNH010000002">
    <property type="protein sequence ID" value="MFD1360348.1"/>
    <property type="molecule type" value="Genomic_DNA"/>
</dbReference>
<feature type="domain" description="CheC-like protein" evidence="9">
    <location>
        <begin position="132"/>
        <end position="168"/>
    </location>
</feature>
<feature type="region of interest" description="Disordered" evidence="7">
    <location>
        <begin position="223"/>
        <end position="265"/>
    </location>
</feature>
<dbReference type="InterPro" id="IPR036429">
    <property type="entry name" value="SpoA-like_sf"/>
</dbReference>
<protein>
    <submittedName>
        <fullName evidence="10">Flagellar motor switch phosphatase FliY</fullName>
    </submittedName>
</protein>
<keyword evidence="4" id="KW-0145">Chemotaxis</keyword>
<feature type="domain" description="CheC-like protein" evidence="9">
    <location>
        <begin position="36"/>
        <end position="72"/>
    </location>
</feature>
<evidence type="ECO:0000256" key="3">
    <source>
        <dbReference type="ARBA" id="ARBA00022475"/>
    </source>
</evidence>
<dbReference type="InterPro" id="IPR012826">
    <property type="entry name" value="FliN"/>
</dbReference>
<evidence type="ECO:0000313" key="10">
    <source>
        <dbReference type="EMBL" id="MFD1360348.1"/>
    </source>
</evidence>
<dbReference type="Proteomes" id="UP001597178">
    <property type="component" value="Unassembled WGS sequence"/>
</dbReference>
<keyword evidence="10" id="KW-0282">Flagellum</keyword>
<feature type="compositionally biased region" description="Basic and acidic residues" evidence="7">
    <location>
        <begin position="227"/>
        <end position="255"/>
    </location>
</feature>
<dbReference type="RefSeq" id="WP_382397060.1">
    <property type="nucleotide sequence ID" value="NZ_JBHTNH010000002.1"/>
</dbReference>
<evidence type="ECO:0000256" key="1">
    <source>
        <dbReference type="ARBA" id="ARBA00004413"/>
    </source>
</evidence>
<dbReference type="PANTHER" id="PTHR43484">
    <property type="match status" value="1"/>
</dbReference>
<feature type="domain" description="Flagellar motor switch protein FliN-like C-terminal" evidence="8">
    <location>
        <begin position="294"/>
        <end position="364"/>
    </location>
</feature>
<dbReference type="CDD" id="cd17907">
    <property type="entry name" value="FliY_FliN-Y"/>
    <property type="match status" value="1"/>
</dbReference>
<evidence type="ECO:0000256" key="6">
    <source>
        <dbReference type="ARBA" id="ARBA00023136"/>
    </source>
</evidence>
<keyword evidence="11" id="KW-1185">Reference proteome</keyword>
<evidence type="ECO:0000259" key="8">
    <source>
        <dbReference type="Pfam" id="PF01052"/>
    </source>
</evidence>
<keyword evidence="10" id="KW-0966">Cell projection</keyword>
<keyword evidence="5" id="KW-0283">Flagellar rotation</keyword>
<proteinExistence type="inferred from homology"/>
<dbReference type="InterPro" id="IPR051469">
    <property type="entry name" value="FliN/MopA/SpaO"/>
</dbReference>
<dbReference type="NCBIfam" id="TIGR02480">
    <property type="entry name" value="fliN"/>
    <property type="match status" value="1"/>
</dbReference>
<gene>
    <name evidence="10" type="primary">fliY</name>
    <name evidence="10" type="ORF">ACFQ4A_01490</name>
</gene>
<reference evidence="11" key="1">
    <citation type="journal article" date="2019" name="Int. J. Syst. Evol. Microbiol.">
        <title>The Global Catalogue of Microorganisms (GCM) 10K type strain sequencing project: providing services to taxonomists for standard genome sequencing and annotation.</title>
        <authorList>
            <consortium name="The Broad Institute Genomics Platform"/>
            <consortium name="The Broad Institute Genome Sequencing Center for Infectious Disease"/>
            <person name="Wu L."/>
            <person name="Ma J."/>
        </authorList>
    </citation>
    <scope>NUCLEOTIDE SEQUENCE [LARGE SCALE GENOMIC DNA]</scope>
    <source>
        <strain evidence="11">CCUG 54822</strain>
    </source>
</reference>
<keyword evidence="10" id="KW-0969">Cilium</keyword>
<comment type="caution">
    <text evidence="10">The sequence shown here is derived from an EMBL/GenBank/DDBJ whole genome shotgun (WGS) entry which is preliminary data.</text>
</comment>
<evidence type="ECO:0000256" key="4">
    <source>
        <dbReference type="ARBA" id="ARBA00022500"/>
    </source>
</evidence>
<name>A0ABW3ZQB5_9BACI</name>
<evidence type="ECO:0000256" key="2">
    <source>
        <dbReference type="ARBA" id="ARBA00009226"/>
    </source>
</evidence>
<dbReference type="SUPFAM" id="SSF103039">
    <property type="entry name" value="CheC-like"/>
    <property type="match status" value="1"/>
</dbReference>
<dbReference type="InterPro" id="IPR028976">
    <property type="entry name" value="CheC-like_sf"/>
</dbReference>
<keyword evidence="3" id="KW-1003">Cell membrane</keyword>
<dbReference type="Gene3D" id="3.40.1550.10">
    <property type="entry name" value="CheC-like"/>
    <property type="match status" value="1"/>
</dbReference>
<dbReference type="Gene3D" id="2.30.330.10">
    <property type="entry name" value="SpoA-like"/>
    <property type="match status" value="1"/>
</dbReference>